<dbReference type="Gene3D" id="3.90.1680.10">
    <property type="entry name" value="SOS response associated peptidase-like"/>
    <property type="match status" value="1"/>
</dbReference>
<dbReference type="RefSeq" id="WP_182411528.1">
    <property type="nucleotide sequence ID" value="NZ_CP055153.1"/>
</dbReference>
<keyword evidence="3" id="KW-0227">DNA damage</keyword>
<evidence type="ECO:0000256" key="3">
    <source>
        <dbReference type="ARBA" id="ARBA00022763"/>
    </source>
</evidence>
<proteinExistence type="inferred from homology"/>
<dbReference type="InterPro" id="IPR036590">
    <property type="entry name" value="SRAP-like"/>
</dbReference>
<dbReference type="GO" id="GO:0006508">
    <property type="term" value="P:proteolysis"/>
    <property type="evidence" value="ECO:0007669"/>
    <property type="project" value="UniProtKB-KW"/>
</dbReference>
<evidence type="ECO:0000256" key="6">
    <source>
        <dbReference type="ARBA" id="ARBA00023125"/>
    </source>
</evidence>
<dbReference type="Pfam" id="PF02586">
    <property type="entry name" value="SRAP"/>
    <property type="match status" value="1"/>
</dbReference>
<keyword evidence="10" id="KW-1185">Reference proteome</keyword>
<evidence type="ECO:0000256" key="2">
    <source>
        <dbReference type="ARBA" id="ARBA00022670"/>
    </source>
</evidence>
<dbReference type="EC" id="3.4.-.-" evidence="8"/>
<evidence type="ECO:0000313" key="10">
    <source>
        <dbReference type="Proteomes" id="UP000514509"/>
    </source>
</evidence>
<keyword evidence="2 8" id="KW-0645">Protease</keyword>
<evidence type="ECO:0000256" key="5">
    <source>
        <dbReference type="ARBA" id="ARBA00023124"/>
    </source>
</evidence>
<dbReference type="GO" id="GO:0016829">
    <property type="term" value="F:lyase activity"/>
    <property type="evidence" value="ECO:0007669"/>
    <property type="project" value="UniProtKB-KW"/>
</dbReference>
<dbReference type="GO" id="GO:0008233">
    <property type="term" value="F:peptidase activity"/>
    <property type="evidence" value="ECO:0007669"/>
    <property type="project" value="UniProtKB-KW"/>
</dbReference>
<dbReference type="PANTHER" id="PTHR13604">
    <property type="entry name" value="DC12-RELATED"/>
    <property type="match status" value="1"/>
</dbReference>
<dbReference type="GO" id="GO:0106300">
    <property type="term" value="P:protein-DNA covalent cross-linking repair"/>
    <property type="evidence" value="ECO:0007669"/>
    <property type="project" value="InterPro"/>
</dbReference>
<evidence type="ECO:0000256" key="4">
    <source>
        <dbReference type="ARBA" id="ARBA00022801"/>
    </source>
</evidence>
<dbReference type="EMBL" id="CP055153">
    <property type="protein sequence ID" value="QMU29069.1"/>
    <property type="molecule type" value="Genomic_DNA"/>
</dbReference>
<dbReference type="PANTHER" id="PTHR13604:SF0">
    <property type="entry name" value="ABASIC SITE PROCESSING PROTEIN HMCES"/>
    <property type="match status" value="1"/>
</dbReference>
<dbReference type="KEGG" id="add:HUW48_13915"/>
<dbReference type="Proteomes" id="UP000514509">
    <property type="component" value="Chromosome"/>
</dbReference>
<evidence type="ECO:0000256" key="7">
    <source>
        <dbReference type="ARBA" id="ARBA00023239"/>
    </source>
</evidence>
<accession>A0A7L7L9K7</accession>
<sequence>MCGRASQTKKKVNKEHRFAPQINPANLEPAYNVVPSQNLPVITNQAPDQLQSFTWGIPTTIEGEQFFLSNSNLRKLSTWGYYLDLFKKGQTCLVLIDGFYEWETVAKGGKIPYRIQLKNQDVFAVAGLWDQVADPKTGEPRNFFSIVTLDPNALISSIHSRMPAILPAGQENNWLRYHSQVQEYTVQIKSFPAIEMEAYTISKKIDIPGYNQPDVLEPYTWPKQLSLF</sequence>
<gene>
    <name evidence="9" type="ORF">HUW48_13915</name>
</gene>
<evidence type="ECO:0000256" key="1">
    <source>
        <dbReference type="ARBA" id="ARBA00008136"/>
    </source>
</evidence>
<evidence type="ECO:0000313" key="9">
    <source>
        <dbReference type="EMBL" id="QMU29069.1"/>
    </source>
</evidence>
<keyword evidence="6" id="KW-0238">DNA-binding</keyword>
<keyword evidence="5" id="KW-0190">Covalent protein-DNA linkage</keyword>
<organism evidence="9 10">
    <name type="scientific">Adhaeribacter radiodurans</name>
    <dbReference type="NCBI Taxonomy" id="2745197"/>
    <lineage>
        <taxon>Bacteria</taxon>
        <taxon>Pseudomonadati</taxon>
        <taxon>Bacteroidota</taxon>
        <taxon>Cytophagia</taxon>
        <taxon>Cytophagales</taxon>
        <taxon>Hymenobacteraceae</taxon>
        <taxon>Adhaeribacter</taxon>
    </lineage>
</organism>
<reference evidence="9 10" key="1">
    <citation type="submission" date="2020-08" db="EMBL/GenBank/DDBJ databases">
        <title>Adhaeribacter dokdonensis sp. nov., isolated from the rhizosphere of Elymus tsukushiensis, a plant native to the Dokdo Islands, Republic of Korea.</title>
        <authorList>
            <person name="Ghim S.Y."/>
        </authorList>
    </citation>
    <scope>NUCLEOTIDE SEQUENCE [LARGE SCALE GENOMIC DNA]</scope>
    <source>
        <strain evidence="9 10">KUDC8001</strain>
    </source>
</reference>
<dbReference type="AlphaFoldDB" id="A0A7L7L9K7"/>
<dbReference type="InterPro" id="IPR003738">
    <property type="entry name" value="SRAP"/>
</dbReference>
<protein>
    <recommendedName>
        <fullName evidence="8">Abasic site processing protein</fullName>
        <ecNumber evidence="8">3.4.-.-</ecNumber>
    </recommendedName>
</protein>
<dbReference type="GO" id="GO:0003697">
    <property type="term" value="F:single-stranded DNA binding"/>
    <property type="evidence" value="ECO:0007669"/>
    <property type="project" value="InterPro"/>
</dbReference>
<keyword evidence="4 8" id="KW-0378">Hydrolase</keyword>
<dbReference type="SUPFAM" id="SSF143081">
    <property type="entry name" value="BB1717-like"/>
    <property type="match status" value="1"/>
</dbReference>
<name>A0A7L7L9K7_9BACT</name>
<keyword evidence="7" id="KW-0456">Lyase</keyword>
<comment type="similarity">
    <text evidence="1 8">Belongs to the SOS response-associated peptidase family.</text>
</comment>
<evidence type="ECO:0000256" key="8">
    <source>
        <dbReference type="RuleBase" id="RU364100"/>
    </source>
</evidence>